<sequence>MSAAESENVSDLLRKLVASVCGEQKPEVIQRSMQFSLSLLSSTQGVETLREDETMVASQIKSKLSAQDAILFDELHNNLKDGDLRNRVGTLSFLLHMSQSNDRIYEDNFSFPEMRLGLNIPLASTSGYTSQTSSSHAQVVPFLPQESNMLGPSSNPSRIFDEDCISEDILVQDLIYSFQGIEGKVLKLDSNYGFQIDPTRGLGRIASGTNGRVADSFVAVLHKELSEYYRFIANAQEEVNRVKDPLGLDRVTLSHLHLWSYDPLETLKWLASIVRACVGQNGGALASAVYEFSHHGDPRVKKLVKIILESVAEPLYNMLLRWITDGELDDPYKEFFIESCAEVAGERMWHEKYQVRDSMVPSFISRSQAKKILCTGKSINFLREVCKDFSPLQGRESEAYLDSSEKIGVEAFFDMDPDGPLQTMMDAAYKETSTRVVEILTKQYQLMDHLQGIKGYLLLGQGHFVQHLMHLLEPELAKPANSLYPHNISSILETAIRATSTKLDELDVQKRLDVRLLAPSENETGWDVFALDYNVDGPIGTILEPSRQIYQAVFFSLWRAKRMETILSAIWKQQITSAKMFRKMPEILPIQKHIHLITSSMVHLVHQMQYYFLFEVIECSWDVFARHLRQASSLDDIITAHTNFIASVKRGTLLDEQSQELMNHLRSVYGPILELQTLEETFLARATAEYEARMSTEKFIAASSENQKQWGRSKSQDTEDIERRSAFLKYLNTLSMKLKLLSRTYQDRVKKFLLMLASAEDVSLQLLSVRLDFNEYYISKDSRLVAPLTYQHRRQRLKLDVGNCAIFEERRSDLNNTELAKQVFRHFLENEILTNAKKSFQESNPDANTPKSPEIDLGDLNFHKFIPELSVLLPLEEDLTSAFEKKPRLSLSKHENEIEIMEFNVQPELNIKENHFTLETTKIAKKSKRSLYKVPSNTLLIQSPTSHSCQTEIESQTSSFSSISTVLRGPCNSETENILPSKRIKRKRIIFCCVG</sequence>
<dbReference type="InterPro" id="IPR007259">
    <property type="entry name" value="GCP"/>
</dbReference>
<dbReference type="STRING" id="543379.A0A232EZ37"/>
<dbReference type="EMBL" id="NNAY01001609">
    <property type="protein sequence ID" value="OXU23438.1"/>
    <property type="molecule type" value="Genomic_DNA"/>
</dbReference>
<organism evidence="8 9">
    <name type="scientific">Trichomalopsis sarcophagae</name>
    <dbReference type="NCBI Taxonomy" id="543379"/>
    <lineage>
        <taxon>Eukaryota</taxon>
        <taxon>Metazoa</taxon>
        <taxon>Ecdysozoa</taxon>
        <taxon>Arthropoda</taxon>
        <taxon>Hexapoda</taxon>
        <taxon>Insecta</taxon>
        <taxon>Pterygota</taxon>
        <taxon>Neoptera</taxon>
        <taxon>Endopterygota</taxon>
        <taxon>Hymenoptera</taxon>
        <taxon>Apocrita</taxon>
        <taxon>Proctotrupomorpha</taxon>
        <taxon>Chalcidoidea</taxon>
        <taxon>Pteromalidae</taxon>
        <taxon>Pteromalinae</taxon>
        <taxon>Trichomalopsis</taxon>
    </lineage>
</organism>
<dbReference type="InterPro" id="IPR042241">
    <property type="entry name" value="GCP_C_sf"/>
</dbReference>
<accession>A0A232EZ37</accession>
<dbReference type="PANTHER" id="PTHR19302:SF14">
    <property type="entry name" value="GAMMA-TUBULIN COMPLEX COMPONENT 3"/>
    <property type="match status" value="1"/>
</dbReference>
<comment type="similarity">
    <text evidence="2">Belongs to the TUBGCP family.</text>
</comment>
<proteinExistence type="inferred from homology"/>
<keyword evidence="5" id="KW-0206">Cytoskeleton</keyword>
<evidence type="ECO:0000259" key="7">
    <source>
        <dbReference type="Pfam" id="PF17681"/>
    </source>
</evidence>
<dbReference type="GO" id="GO:0000278">
    <property type="term" value="P:mitotic cell cycle"/>
    <property type="evidence" value="ECO:0007669"/>
    <property type="project" value="TreeGrafter"/>
</dbReference>
<dbReference type="Gene3D" id="1.20.120.1900">
    <property type="entry name" value="Gamma-tubulin complex, C-terminal domain"/>
    <property type="match status" value="1"/>
</dbReference>
<evidence type="ECO:0000256" key="3">
    <source>
        <dbReference type="ARBA" id="ARBA00022490"/>
    </source>
</evidence>
<protein>
    <submittedName>
        <fullName evidence="8">Uncharacterized protein</fullName>
    </submittedName>
</protein>
<keyword evidence="9" id="KW-1185">Reference proteome</keyword>
<dbReference type="InterPro" id="IPR040457">
    <property type="entry name" value="GCP_C"/>
</dbReference>
<dbReference type="PANTHER" id="PTHR19302">
    <property type="entry name" value="GAMMA TUBULIN COMPLEX PROTEIN"/>
    <property type="match status" value="1"/>
</dbReference>
<dbReference type="Pfam" id="PF04130">
    <property type="entry name" value="GCP_C_terminal"/>
    <property type="match status" value="1"/>
</dbReference>
<dbReference type="GO" id="GO:0051225">
    <property type="term" value="P:spindle assembly"/>
    <property type="evidence" value="ECO:0007669"/>
    <property type="project" value="TreeGrafter"/>
</dbReference>
<feature type="domain" description="Gamma tubulin complex component C-terminal" evidence="6">
    <location>
        <begin position="446"/>
        <end position="777"/>
    </location>
</feature>
<gene>
    <name evidence="8" type="ORF">TSAR_008583</name>
</gene>
<dbReference type="Pfam" id="PF17681">
    <property type="entry name" value="GCP_N_terminal"/>
    <property type="match status" value="1"/>
</dbReference>
<evidence type="ECO:0000256" key="5">
    <source>
        <dbReference type="ARBA" id="ARBA00023212"/>
    </source>
</evidence>
<comment type="caution">
    <text evidence="8">The sequence shown here is derived from an EMBL/GenBank/DDBJ whole genome shotgun (WGS) entry which is preliminary data.</text>
</comment>
<name>A0A232EZ37_9HYME</name>
<keyword evidence="3" id="KW-0963">Cytoplasm</keyword>
<evidence type="ECO:0000259" key="6">
    <source>
        <dbReference type="Pfam" id="PF04130"/>
    </source>
</evidence>
<dbReference type="GO" id="GO:0000930">
    <property type="term" value="C:gamma-tubulin complex"/>
    <property type="evidence" value="ECO:0007669"/>
    <property type="project" value="TreeGrafter"/>
</dbReference>
<keyword evidence="4" id="KW-0493">Microtubule</keyword>
<dbReference type="GO" id="GO:0031122">
    <property type="term" value="P:cytoplasmic microtubule organization"/>
    <property type="evidence" value="ECO:0007669"/>
    <property type="project" value="TreeGrafter"/>
</dbReference>
<evidence type="ECO:0000256" key="4">
    <source>
        <dbReference type="ARBA" id="ARBA00022701"/>
    </source>
</evidence>
<evidence type="ECO:0000256" key="1">
    <source>
        <dbReference type="ARBA" id="ARBA00004245"/>
    </source>
</evidence>
<comment type="subcellular location">
    <subcellularLocation>
        <location evidence="1">Cytoplasm</location>
        <location evidence="1">Cytoskeleton</location>
    </subcellularLocation>
</comment>
<dbReference type="OrthoDB" id="5860513at2759"/>
<evidence type="ECO:0000313" key="9">
    <source>
        <dbReference type="Proteomes" id="UP000215335"/>
    </source>
</evidence>
<dbReference type="GO" id="GO:0043015">
    <property type="term" value="F:gamma-tubulin binding"/>
    <property type="evidence" value="ECO:0007669"/>
    <property type="project" value="InterPro"/>
</dbReference>
<reference evidence="8 9" key="1">
    <citation type="journal article" date="2017" name="Curr. Biol.">
        <title>The Evolution of Venom by Co-option of Single-Copy Genes.</title>
        <authorList>
            <person name="Martinson E.O."/>
            <person name="Mrinalini"/>
            <person name="Kelkar Y.D."/>
            <person name="Chang C.H."/>
            <person name="Werren J.H."/>
        </authorList>
    </citation>
    <scope>NUCLEOTIDE SEQUENCE [LARGE SCALE GENOMIC DNA]</scope>
    <source>
        <strain evidence="8 9">Alberta</strain>
        <tissue evidence="8">Whole body</tissue>
    </source>
</reference>
<evidence type="ECO:0000256" key="2">
    <source>
        <dbReference type="ARBA" id="ARBA00010337"/>
    </source>
</evidence>
<dbReference type="Proteomes" id="UP000215335">
    <property type="component" value="Unassembled WGS sequence"/>
</dbReference>
<dbReference type="GO" id="GO:0051321">
    <property type="term" value="P:meiotic cell cycle"/>
    <property type="evidence" value="ECO:0007669"/>
    <property type="project" value="TreeGrafter"/>
</dbReference>
<dbReference type="GO" id="GO:0051011">
    <property type="term" value="F:microtubule minus-end binding"/>
    <property type="evidence" value="ECO:0007669"/>
    <property type="project" value="TreeGrafter"/>
</dbReference>
<dbReference type="GO" id="GO:0005874">
    <property type="term" value="C:microtubule"/>
    <property type="evidence" value="ECO:0007669"/>
    <property type="project" value="UniProtKB-KW"/>
</dbReference>
<dbReference type="GO" id="GO:0007020">
    <property type="term" value="P:microtubule nucleation"/>
    <property type="evidence" value="ECO:0007669"/>
    <property type="project" value="InterPro"/>
</dbReference>
<dbReference type="InterPro" id="IPR041470">
    <property type="entry name" value="GCP_N"/>
</dbReference>
<dbReference type="GO" id="GO:0000922">
    <property type="term" value="C:spindle pole"/>
    <property type="evidence" value="ECO:0007669"/>
    <property type="project" value="InterPro"/>
</dbReference>
<evidence type="ECO:0000313" key="8">
    <source>
        <dbReference type="EMBL" id="OXU23438.1"/>
    </source>
</evidence>
<dbReference type="AlphaFoldDB" id="A0A232EZ37"/>
<feature type="domain" description="Gamma tubulin complex component protein N-terminal" evidence="7">
    <location>
        <begin position="208"/>
        <end position="442"/>
    </location>
</feature>